<dbReference type="Gene3D" id="3.60.10.10">
    <property type="entry name" value="Endonuclease/exonuclease/phosphatase"/>
    <property type="match status" value="1"/>
</dbReference>
<proteinExistence type="predicted"/>
<dbReference type="Pfam" id="PF14392">
    <property type="entry name" value="zf-CCHC_4"/>
    <property type="match status" value="1"/>
</dbReference>
<protein>
    <recommendedName>
        <fullName evidence="2">CCHC-type domain-containing protein</fullName>
    </recommendedName>
</protein>
<keyword evidence="4" id="KW-1185">Reference proteome</keyword>
<accession>A0A9Q1KTN2</accession>
<comment type="caution">
    <text evidence="3">The sequence shown here is derived from an EMBL/GenBank/DDBJ whole genome shotgun (WGS) entry which is preliminary data.</text>
</comment>
<feature type="domain" description="CCHC-type" evidence="2">
    <location>
        <begin position="193"/>
        <end position="206"/>
    </location>
</feature>
<dbReference type="OrthoDB" id="999895at2759"/>
<dbReference type="GO" id="GO:0003676">
    <property type="term" value="F:nucleic acid binding"/>
    <property type="evidence" value="ECO:0007669"/>
    <property type="project" value="InterPro"/>
</dbReference>
<dbReference type="InterPro" id="IPR036691">
    <property type="entry name" value="Endo/exonu/phosph_ase_sf"/>
</dbReference>
<dbReference type="Proteomes" id="UP001153076">
    <property type="component" value="Unassembled WGS sequence"/>
</dbReference>
<dbReference type="PANTHER" id="PTHR33710:SF62">
    <property type="entry name" value="DUF4283 DOMAIN PROTEIN"/>
    <property type="match status" value="1"/>
</dbReference>
<dbReference type="InterPro" id="IPR001878">
    <property type="entry name" value="Znf_CCHC"/>
</dbReference>
<keyword evidence="1" id="KW-0479">Metal-binding</keyword>
<gene>
    <name evidence="3" type="ORF">Cgig2_002276</name>
</gene>
<evidence type="ECO:0000313" key="4">
    <source>
        <dbReference type="Proteomes" id="UP001153076"/>
    </source>
</evidence>
<dbReference type="GO" id="GO:0008270">
    <property type="term" value="F:zinc ion binding"/>
    <property type="evidence" value="ECO:0007669"/>
    <property type="project" value="UniProtKB-KW"/>
</dbReference>
<keyword evidence="1" id="KW-0863">Zinc-finger</keyword>
<dbReference type="InterPro" id="IPR025836">
    <property type="entry name" value="Zn_knuckle_CX2CX4HX4C"/>
</dbReference>
<organism evidence="3 4">
    <name type="scientific">Carnegiea gigantea</name>
    <dbReference type="NCBI Taxonomy" id="171969"/>
    <lineage>
        <taxon>Eukaryota</taxon>
        <taxon>Viridiplantae</taxon>
        <taxon>Streptophyta</taxon>
        <taxon>Embryophyta</taxon>
        <taxon>Tracheophyta</taxon>
        <taxon>Spermatophyta</taxon>
        <taxon>Magnoliopsida</taxon>
        <taxon>eudicotyledons</taxon>
        <taxon>Gunneridae</taxon>
        <taxon>Pentapetalae</taxon>
        <taxon>Caryophyllales</taxon>
        <taxon>Cactineae</taxon>
        <taxon>Cactaceae</taxon>
        <taxon>Cactoideae</taxon>
        <taxon>Echinocereeae</taxon>
        <taxon>Carnegiea</taxon>
    </lineage>
</organism>
<evidence type="ECO:0000259" key="2">
    <source>
        <dbReference type="PROSITE" id="PS50158"/>
    </source>
</evidence>
<reference evidence="3" key="1">
    <citation type="submission" date="2022-04" db="EMBL/GenBank/DDBJ databases">
        <title>Carnegiea gigantea Genome sequencing and assembly v2.</title>
        <authorList>
            <person name="Copetti D."/>
            <person name="Sanderson M.J."/>
            <person name="Burquez A."/>
            <person name="Wojciechowski M.F."/>
        </authorList>
    </citation>
    <scope>NUCLEOTIDE SEQUENCE</scope>
    <source>
        <strain evidence="3">SGP5-SGP5p</strain>
        <tissue evidence="3">Aerial part</tissue>
    </source>
</reference>
<keyword evidence="1" id="KW-0862">Zinc</keyword>
<name>A0A9Q1KTN2_9CARY</name>
<dbReference type="PANTHER" id="PTHR33710">
    <property type="entry name" value="BNAC02G09200D PROTEIN"/>
    <property type="match status" value="1"/>
</dbReference>
<dbReference type="AlphaFoldDB" id="A0A9Q1KTN2"/>
<evidence type="ECO:0000313" key="3">
    <source>
        <dbReference type="EMBL" id="KAJ8449479.1"/>
    </source>
</evidence>
<dbReference type="EMBL" id="JAKOGI010000021">
    <property type="protein sequence ID" value="KAJ8449479.1"/>
    <property type="molecule type" value="Genomic_DNA"/>
</dbReference>
<dbReference type="SUPFAM" id="SSF56219">
    <property type="entry name" value="DNase I-like"/>
    <property type="match status" value="1"/>
</dbReference>
<dbReference type="PROSITE" id="PS50158">
    <property type="entry name" value="ZF_CCHC"/>
    <property type="match status" value="1"/>
</dbReference>
<sequence>MAIGLEEAWKDLQLMEEKAVVVEYVEETPKERLDQVSLCLMGKLFTDTFFNVGAQNVPKNVWKPAKDLVIKEVDKNLFSFQYFATVDMEFASNKGPWAFDGCTVLLKRITRMEQLSEITLDTARFWVKAYDLLGLKQTSSFAKFLGNNIGKFIGCDKASLGGVDRSVNHQVDVKSEGKAIWITFKFVKLADFCYACGRLGHTYKGCALFDAGVREGELQYGPQLRASPLKSKRQNAGEEKRLLLVFQKGKDLTGAWARLDFDKESHTLEVGVDDALSKGGSSSDRMYINGEAIEVPNDAIKKKINDINTCTHHKKIGEFEEVYSDSRGRAGGLALLWRKSVKVSLLSNSFNHIDVELEDFGPRDKWRITRKFRTCKLLKQLKNESHLPWIIGGDLNEIFYNYEKTGRGVKSQNVLLAFCDTIEEYGLYDLGFSGGKAMILFEECLDRFCASIECSLVFPNAEVVHLNDKLSNHLPILLKLNDVRRSVARRDKNFKFKNIWVMEEGCQRIVEEESDAGNGEVLQSKLQTCGDALAKWHSEMLRNIKANIRKLSTQLEGVRDIQLRDKILDDIGQLRRKEELFWA</sequence>
<evidence type="ECO:0000256" key="1">
    <source>
        <dbReference type="PROSITE-ProRule" id="PRU00047"/>
    </source>
</evidence>